<accession>Q8LIJ6</accession>
<dbReference type="EMBL" id="AP003815">
    <property type="protein sequence ID" value="BAC06976.1"/>
    <property type="molecule type" value="Genomic_DNA"/>
</dbReference>
<gene>
    <name evidence="1" type="primary">OJ1163_G04.109</name>
</gene>
<evidence type="ECO:0000313" key="1">
    <source>
        <dbReference type="EMBL" id="BAC06976.1"/>
    </source>
</evidence>
<dbReference type="Proteomes" id="UP000000763">
    <property type="component" value="Chromosome 7"/>
</dbReference>
<sequence length="192" mass="21095">MPARARALTTTSLTWRARATTYVLRTAHPYTRTVQSVHALQPYYSLHNTPTVTTPTPAAGTIQSNHNHPAAVNHPRTQPNQRCRALCRSLECARDRRRSTDRSVRRRVAARARMQIEQGQRAQAQLITGKQPDHLRCTLRCGRARAAGCLTDDLPALAWAAPCDGRVGGRLVGSVGSARGCVLRLLCISVTN</sequence>
<protein>
    <submittedName>
        <fullName evidence="1">Uncharacterized protein</fullName>
    </submittedName>
</protein>
<name>Q8LIJ6_ORYSJ</name>
<reference evidence="2" key="2">
    <citation type="journal article" date="2008" name="Nucleic Acids Res.">
        <title>The rice annotation project database (RAP-DB): 2008 update.</title>
        <authorList>
            <consortium name="The rice annotation project (RAP)"/>
        </authorList>
    </citation>
    <scope>GENOME REANNOTATION</scope>
    <source>
        <strain evidence="2">cv. Nipponbare</strain>
    </source>
</reference>
<proteinExistence type="predicted"/>
<organism evidence="1 2">
    <name type="scientific">Oryza sativa subsp. japonica</name>
    <name type="common">Rice</name>
    <dbReference type="NCBI Taxonomy" id="39947"/>
    <lineage>
        <taxon>Eukaryota</taxon>
        <taxon>Viridiplantae</taxon>
        <taxon>Streptophyta</taxon>
        <taxon>Embryophyta</taxon>
        <taxon>Tracheophyta</taxon>
        <taxon>Spermatophyta</taxon>
        <taxon>Magnoliopsida</taxon>
        <taxon>Liliopsida</taxon>
        <taxon>Poales</taxon>
        <taxon>Poaceae</taxon>
        <taxon>BOP clade</taxon>
        <taxon>Oryzoideae</taxon>
        <taxon>Oryzeae</taxon>
        <taxon>Oryzinae</taxon>
        <taxon>Oryza</taxon>
        <taxon>Oryza sativa</taxon>
    </lineage>
</organism>
<reference evidence="2" key="1">
    <citation type="journal article" date="2005" name="Nature">
        <title>The map-based sequence of the rice genome.</title>
        <authorList>
            <consortium name="International rice genome sequencing project (IRGSP)"/>
            <person name="Matsumoto T."/>
            <person name="Wu J."/>
            <person name="Kanamori H."/>
            <person name="Katayose Y."/>
            <person name="Fujisawa M."/>
            <person name="Namiki N."/>
            <person name="Mizuno H."/>
            <person name="Yamamoto K."/>
            <person name="Antonio B.A."/>
            <person name="Baba T."/>
            <person name="Sakata K."/>
            <person name="Nagamura Y."/>
            <person name="Aoki H."/>
            <person name="Arikawa K."/>
            <person name="Arita K."/>
            <person name="Bito T."/>
            <person name="Chiden Y."/>
            <person name="Fujitsuka N."/>
            <person name="Fukunaka R."/>
            <person name="Hamada M."/>
            <person name="Harada C."/>
            <person name="Hayashi A."/>
            <person name="Hijishita S."/>
            <person name="Honda M."/>
            <person name="Hosokawa S."/>
            <person name="Ichikawa Y."/>
            <person name="Idonuma A."/>
            <person name="Iijima M."/>
            <person name="Ikeda M."/>
            <person name="Ikeno M."/>
            <person name="Ito K."/>
            <person name="Ito S."/>
            <person name="Ito T."/>
            <person name="Ito Y."/>
            <person name="Ito Y."/>
            <person name="Iwabuchi A."/>
            <person name="Kamiya K."/>
            <person name="Karasawa W."/>
            <person name="Kurita K."/>
            <person name="Katagiri S."/>
            <person name="Kikuta A."/>
            <person name="Kobayashi H."/>
            <person name="Kobayashi N."/>
            <person name="Machita K."/>
            <person name="Maehara T."/>
            <person name="Masukawa M."/>
            <person name="Mizubayashi T."/>
            <person name="Mukai Y."/>
            <person name="Nagasaki H."/>
            <person name="Nagata Y."/>
            <person name="Naito S."/>
            <person name="Nakashima M."/>
            <person name="Nakama Y."/>
            <person name="Nakamichi Y."/>
            <person name="Nakamura M."/>
            <person name="Meguro A."/>
            <person name="Negishi M."/>
            <person name="Ohta I."/>
            <person name="Ohta T."/>
            <person name="Okamoto M."/>
            <person name="Ono N."/>
            <person name="Saji S."/>
            <person name="Sakaguchi M."/>
            <person name="Sakai K."/>
            <person name="Shibata M."/>
            <person name="Shimokawa T."/>
            <person name="Song J."/>
            <person name="Takazaki Y."/>
            <person name="Terasawa K."/>
            <person name="Tsugane M."/>
            <person name="Tsuji K."/>
            <person name="Ueda S."/>
            <person name="Waki K."/>
            <person name="Yamagata H."/>
            <person name="Yamamoto M."/>
            <person name="Yamamoto S."/>
            <person name="Yamane H."/>
            <person name="Yoshiki S."/>
            <person name="Yoshihara R."/>
            <person name="Yukawa K."/>
            <person name="Zhong H."/>
            <person name="Yano M."/>
            <person name="Yuan Q."/>
            <person name="Ouyang S."/>
            <person name="Liu J."/>
            <person name="Jones K.M."/>
            <person name="Gansberger K."/>
            <person name="Moffat K."/>
            <person name="Hill J."/>
            <person name="Bera J."/>
            <person name="Fadrosh D."/>
            <person name="Jin S."/>
            <person name="Johri S."/>
            <person name="Kim M."/>
            <person name="Overton L."/>
            <person name="Reardon M."/>
            <person name="Tsitrin T."/>
            <person name="Vuong H."/>
            <person name="Weaver B."/>
            <person name="Ciecko A."/>
            <person name="Tallon L."/>
            <person name="Jackson J."/>
            <person name="Pai G."/>
            <person name="Aken S.V."/>
            <person name="Utterback T."/>
            <person name="Reidmuller S."/>
            <person name="Feldblyum T."/>
            <person name="Hsiao J."/>
            <person name="Zismann V."/>
            <person name="Iobst S."/>
            <person name="de Vazeille A.R."/>
            <person name="Buell C.R."/>
            <person name="Ying K."/>
            <person name="Li Y."/>
            <person name="Lu T."/>
            <person name="Huang Y."/>
            <person name="Zhao Q."/>
            <person name="Feng Q."/>
            <person name="Zhang L."/>
            <person name="Zhu J."/>
            <person name="Weng Q."/>
            <person name="Mu J."/>
            <person name="Lu Y."/>
            <person name="Fan D."/>
            <person name="Liu Y."/>
            <person name="Guan J."/>
            <person name="Zhang Y."/>
            <person name="Yu S."/>
            <person name="Liu X."/>
            <person name="Zhang Y."/>
            <person name="Hong G."/>
            <person name="Han B."/>
            <person name="Choisne N."/>
            <person name="Demange N."/>
            <person name="Orjeda G."/>
            <person name="Samain S."/>
            <person name="Cattolico L."/>
            <person name="Pelletier E."/>
            <person name="Couloux A."/>
            <person name="Segurens B."/>
            <person name="Wincker P."/>
            <person name="D'Hont A."/>
            <person name="Scarpelli C."/>
            <person name="Weissenbach J."/>
            <person name="Salanoubat M."/>
            <person name="Quetier F."/>
            <person name="Yu Y."/>
            <person name="Kim H.R."/>
            <person name="Rambo T."/>
            <person name="Currie J."/>
            <person name="Collura K."/>
            <person name="Luo M."/>
            <person name="Yang T."/>
            <person name="Ammiraju J.S.S."/>
            <person name="Engler F."/>
            <person name="Soderlund C."/>
            <person name="Wing R.A."/>
            <person name="Palmer L.E."/>
            <person name="de la Bastide M."/>
            <person name="Spiegel L."/>
            <person name="Nascimento L."/>
            <person name="Zutavern T."/>
            <person name="O'Shaughnessy A."/>
            <person name="Dike S."/>
            <person name="Dedhia N."/>
            <person name="Preston R."/>
            <person name="Balija V."/>
            <person name="McCombie W.R."/>
            <person name="Chow T."/>
            <person name="Chen H."/>
            <person name="Chung M."/>
            <person name="Chen C."/>
            <person name="Shaw J."/>
            <person name="Wu H."/>
            <person name="Hsiao K."/>
            <person name="Chao Y."/>
            <person name="Chu M."/>
            <person name="Cheng C."/>
            <person name="Hour A."/>
            <person name="Lee P."/>
            <person name="Lin S."/>
            <person name="Lin Y."/>
            <person name="Liou J."/>
            <person name="Liu S."/>
            <person name="Hsing Y."/>
            <person name="Raghuvanshi S."/>
            <person name="Mohanty A."/>
            <person name="Bharti A.K."/>
            <person name="Gaur A."/>
            <person name="Gupta V."/>
            <person name="Kumar D."/>
            <person name="Ravi V."/>
            <person name="Vij S."/>
            <person name="Kapur A."/>
            <person name="Khurana P."/>
            <person name="Khurana P."/>
            <person name="Khurana J.P."/>
            <person name="Tyagi A.K."/>
            <person name="Gaikwad K."/>
            <person name="Singh A."/>
            <person name="Dalal V."/>
            <person name="Srivastava S."/>
            <person name="Dixit A."/>
            <person name="Pal A.K."/>
            <person name="Ghazi I.A."/>
            <person name="Yadav M."/>
            <person name="Pandit A."/>
            <person name="Bhargava A."/>
            <person name="Sureshbabu K."/>
            <person name="Batra K."/>
            <person name="Sharma T.R."/>
            <person name="Mohapatra T."/>
            <person name="Singh N.K."/>
            <person name="Messing J."/>
            <person name="Nelson A.B."/>
            <person name="Fuks G."/>
            <person name="Kavchok S."/>
            <person name="Keizer G."/>
            <person name="Linton E."/>
            <person name="Llaca V."/>
            <person name="Song R."/>
            <person name="Tanyolac B."/>
            <person name="Young S."/>
            <person name="Ho-Il K."/>
            <person name="Hahn J.H."/>
            <person name="Sangsakoo G."/>
            <person name="Vanavichit A."/>
            <person name="de Mattos Luiz.A.T."/>
            <person name="Zimmer P.D."/>
            <person name="Malone G."/>
            <person name="Dellagostin O."/>
            <person name="de Oliveira A.C."/>
            <person name="Bevan M."/>
            <person name="Bancroft I."/>
            <person name="Minx P."/>
            <person name="Cordum H."/>
            <person name="Wilson R."/>
            <person name="Cheng Z."/>
            <person name="Jin W."/>
            <person name="Jiang J."/>
            <person name="Leong S.A."/>
            <person name="Iwama H."/>
            <person name="Gojobori T."/>
            <person name="Itoh T."/>
            <person name="Niimura Y."/>
            <person name="Fujii Y."/>
            <person name="Habara T."/>
            <person name="Sakai H."/>
            <person name="Sato Y."/>
            <person name="Wilson G."/>
            <person name="Kumar K."/>
            <person name="McCouch S."/>
            <person name="Juretic N."/>
            <person name="Hoen D."/>
            <person name="Wright S."/>
            <person name="Bruskiewich R."/>
            <person name="Bureau T."/>
            <person name="Miyao A."/>
            <person name="Hirochika H."/>
            <person name="Nishikawa T."/>
            <person name="Kadowaki K."/>
            <person name="Sugiura M."/>
            <person name="Burr B."/>
            <person name="Sasaki T."/>
        </authorList>
    </citation>
    <scope>NUCLEOTIDE SEQUENCE [LARGE SCALE GENOMIC DNA]</scope>
    <source>
        <strain evidence="2">cv. Nipponbare</strain>
    </source>
</reference>
<dbReference type="AlphaFoldDB" id="Q8LIJ6"/>
<evidence type="ECO:0000313" key="2">
    <source>
        <dbReference type="Proteomes" id="UP000000763"/>
    </source>
</evidence>